<comment type="caution">
    <text evidence="1">The sequence shown here is derived from an EMBL/GenBank/DDBJ whole genome shotgun (WGS) entry which is preliminary data.</text>
</comment>
<evidence type="ECO:0000313" key="1">
    <source>
        <dbReference type="EMBL" id="KAK8499810.1"/>
    </source>
</evidence>
<dbReference type="EMBL" id="JBBPBM010000227">
    <property type="protein sequence ID" value="KAK8499810.1"/>
    <property type="molecule type" value="Genomic_DNA"/>
</dbReference>
<sequence>MQDQADQKYEVEQLQLNVLSGNLDVHLLARLKTASDELLALGKVEESFSRHKSRALRVQEGDSNTSYFHSMVKIKQNRQTIRAIVNQQVADEAIGFFTRLLGVSNSSITGCYVDLLKELLASSFSEEACQVF</sequence>
<reference evidence="1 2" key="1">
    <citation type="journal article" date="2024" name="G3 (Bethesda)">
        <title>Genome assembly of Hibiscus sabdariffa L. provides insights into metabolisms of medicinal natural products.</title>
        <authorList>
            <person name="Kim T."/>
        </authorList>
    </citation>
    <scope>NUCLEOTIDE SEQUENCE [LARGE SCALE GENOMIC DNA]</scope>
    <source>
        <strain evidence="1">TK-2024</strain>
        <tissue evidence="1">Old leaves</tissue>
    </source>
</reference>
<name>A0ABR2AZU2_9ROSI</name>
<evidence type="ECO:0000313" key="2">
    <source>
        <dbReference type="Proteomes" id="UP001472677"/>
    </source>
</evidence>
<proteinExistence type="predicted"/>
<gene>
    <name evidence="1" type="ORF">V6N12_072514</name>
</gene>
<keyword evidence="2" id="KW-1185">Reference proteome</keyword>
<organism evidence="1 2">
    <name type="scientific">Hibiscus sabdariffa</name>
    <name type="common">roselle</name>
    <dbReference type="NCBI Taxonomy" id="183260"/>
    <lineage>
        <taxon>Eukaryota</taxon>
        <taxon>Viridiplantae</taxon>
        <taxon>Streptophyta</taxon>
        <taxon>Embryophyta</taxon>
        <taxon>Tracheophyta</taxon>
        <taxon>Spermatophyta</taxon>
        <taxon>Magnoliopsida</taxon>
        <taxon>eudicotyledons</taxon>
        <taxon>Gunneridae</taxon>
        <taxon>Pentapetalae</taxon>
        <taxon>rosids</taxon>
        <taxon>malvids</taxon>
        <taxon>Malvales</taxon>
        <taxon>Malvaceae</taxon>
        <taxon>Malvoideae</taxon>
        <taxon>Hibiscus</taxon>
    </lineage>
</organism>
<evidence type="ECO:0008006" key="3">
    <source>
        <dbReference type="Google" id="ProtNLM"/>
    </source>
</evidence>
<protein>
    <recommendedName>
        <fullName evidence="3">DOG1 domain-containing protein</fullName>
    </recommendedName>
</protein>
<dbReference type="Proteomes" id="UP001472677">
    <property type="component" value="Unassembled WGS sequence"/>
</dbReference>
<accession>A0ABR2AZU2</accession>